<evidence type="ECO:0000313" key="2">
    <source>
        <dbReference type="Proteomes" id="UP001060215"/>
    </source>
</evidence>
<sequence length="93" mass="10852">MKHFLMLGIQMRFIWLHTNPSKVYHASRLNRSSSTMNAFWNEDLMFVAEPFEDHLILTVEDRVGPNKDEVLGKVIVPLNSVERRADDRLVHSC</sequence>
<proteinExistence type="predicted"/>
<evidence type="ECO:0000313" key="1">
    <source>
        <dbReference type="EMBL" id="KAI7989523.1"/>
    </source>
</evidence>
<accession>A0ACC0FLQ7</accession>
<gene>
    <name evidence="1" type="ORF">LOK49_LG13G02159</name>
</gene>
<keyword evidence="2" id="KW-1185">Reference proteome</keyword>
<name>A0ACC0FLQ7_9ERIC</name>
<reference evidence="1 2" key="1">
    <citation type="journal article" date="2022" name="Plant J.">
        <title>Chromosome-level genome of Camellia lanceoleosa provides a valuable resource for understanding genome evolution and self-incompatibility.</title>
        <authorList>
            <person name="Gong W."/>
            <person name="Xiao S."/>
            <person name="Wang L."/>
            <person name="Liao Z."/>
            <person name="Chang Y."/>
            <person name="Mo W."/>
            <person name="Hu G."/>
            <person name="Li W."/>
            <person name="Zhao G."/>
            <person name="Zhu H."/>
            <person name="Hu X."/>
            <person name="Ji K."/>
            <person name="Xiang X."/>
            <person name="Song Q."/>
            <person name="Yuan D."/>
            <person name="Jin S."/>
            <person name="Zhang L."/>
        </authorList>
    </citation>
    <scope>NUCLEOTIDE SEQUENCE [LARGE SCALE GENOMIC DNA]</scope>
    <source>
        <strain evidence="1">SQ_2022a</strain>
    </source>
</reference>
<organism evidence="1 2">
    <name type="scientific">Camellia lanceoleosa</name>
    <dbReference type="NCBI Taxonomy" id="1840588"/>
    <lineage>
        <taxon>Eukaryota</taxon>
        <taxon>Viridiplantae</taxon>
        <taxon>Streptophyta</taxon>
        <taxon>Embryophyta</taxon>
        <taxon>Tracheophyta</taxon>
        <taxon>Spermatophyta</taxon>
        <taxon>Magnoliopsida</taxon>
        <taxon>eudicotyledons</taxon>
        <taxon>Gunneridae</taxon>
        <taxon>Pentapetalae</taxon>
        <taxon>asterids</taxon>
        <taxon>Ericales</taxon>
        <taxon>Theaceae</taxon>
        <taxon>Camellia</taxon>
    </lineage>
</organism>
<dbReference type="EMBL" id="CM045771">
    <property type="protein sequence ID" value="KAI7989523.1"/>
    <property type="molecule type" value="Genomic_DNA"/>
</dbReference>
<dbReference type="Proteomes" id="UP001060215">
    <property type="component" value="Chromosome 14"/>
</dbReference>
<comment type="caution">
    <text evidence="1">The sequence shown here is derived from an EMBL/GenBank/DDBJ whole genome shotgun (WGS) entry which is preliminary data.</text>
</comment>
<protein>
    <submittedName>
        <fullName evidence="1">FT-interacting protein 7</fullName>
    </submittedName>
</protein>